<dbReference type="AlphaFoldDB" id="A0A1M6TBB2"/>
<evidence type="ECO:0000313" key="1">
    <source>
        <dbReference type="EMBL" id="SHK54342.1"/>
    </source>
</evidence>
<proteinExistence type="predicted"/>
<dbReference type="Proteomes" id="UP000184364">
    <property type="component" value="Unassembled WGS sequence"/>
</dbReference>
<organism evidence="1 2">
    <name type="scientific">Chryseobacterium polytrichastri</name>
    <dbReference type="NCBI Taxonomy" id="1302687"/>
    <lineage>
        <taxon>Bacteria</taxon>
        <taxon>Pseudomonadati</taxon>
        <taxon>Bacteroidota</taxon>
        <taxon>Flavobacteriia</taxon>
        <taxon>Flavobacteriales</taxon>
        <taxon>Weeksellaceae</taxon>
        <taxon>Chryseobacterium group</taxon>
        <taxon>Chryseobacterium</taxon>
    </lineage>
</organism>
<accession>A0A1M6TBB2</accession>
<gene>
    <name evidence="1" type="ORF">SAMN05444267_100543</name>
</gene>
<dbReference type="OrthoDB" id="8913274at2"/>
<dbReference type="EMBL" id="FRAV01000005">
    <property type="protein sequence ID" value="SHK54342.1"/>
    <property type="molecule type" value="Genomic_DNA"/>
</dbReference>
<sequence length="151" mass="17641">MKKFFHYTTELKLQEIIDSGVIKLATKSTFHKKEKPVAWVSINPIWENTATKMTVKDGIIQNMTFQEQLEQLGCARIQVENVGFEGWRKLKHTAKMNMDIASRMELVGAKCGASSGEWFGLLFPIKKQYWIKAEVFRNDEWVLYENFEKMN</sequence>
<evidence type="ECO:0000313" key="2">
    <source>
        <dbReference type="Proteomes" id="UP000184364"/>
    </source>
</evidence>
<protein>
    <submittedName>
        <fullName evidence="1">Uncharacterized protein</fullName>
    </submittedName>
</protein>
<dbReference type="STRING" id="1302687.SAMN05444267_100543"/>
<reference evidence="2" key="1">
    <citation type="submission" date="2016-11" db="EMBL/GenBank/DDBJ databases">
        <authorList>
            <person name="Varghese N."/>
            <person name="Submissions S."/>
        </authorList>
    </citation>
    <scope>NUCLEOTIDE SEQUENCE [LARGE SCALE GENOMIC DNA]</scope>
    <source>
        <strain evidence="2">DSM 26899</strain>
    </source>
</reference>
<keyword evidence="2" id="KW-1185">Reference proteome</keyword>
<dbReference type="RefSeq" id="WP_073291240.1">
    <property type="nucleotide sequence ID" value="NZ_FRAV01000005.1"/>
</dbReference>
<name>A0A1M6TBB2_9FLAO</name>